<organism evidence="2 3">
    <name type="scientific">Ophiocordyceps australis</name>
    <dbReference type="NCBI Taxonomy" id="1399860"/>
    <lineage>
        <taxon>Eukaryota</taxon>
        <taxon>Fungi</taxon>
        <taxon>Dikarya</taxon>
        <taxon>Ascomycota</taxon>
        <taxon>Pezizomycotina</taxon>
        <taxon>Sordariomycetes</taxon>
        <taxon>Hypocreomycetidae</taxon>
        <taxon>Hypocreales</taxon>
        <taxon>Ophiocordycipitaceae</taxon>
        <taxon>Ophiocordyceps</taxon>
    </lineage>
</organism>
<proteinExistence type="predicted"/>
<name>A0A2C5Z1Q8_9HYPO</name>
<gene>
    <name evidence="2" type="ORF">CDD82_5374</name>
</gene>
<protein>
    <submittedName>
        <fullName evidence="2">Uncharacterized protein</fullName>
    </submittedName>
</protein>
<dbReference type="EMBL" id="NJEU01000492">
    <property type="protein sequence ID" value="PHH73592.1"/>
    <property type="molecule type" value="Genomic_DNA"/>
</dbReference>
<keyword evidence="3" id="KW-1185">Reference proteome</keyword>
<evidence type="ECO:0000313" key="2">
    <source>
        <dbReference type="EMBL" id="PHH73592.1"/>
    </source>
</evidence>
<evidence type="ECO:0000256" key="1">
    <source>
        <dbReference type="SAM" id="MobiDB-lite"/>
    </source>
</evidence>
<reference evidence="2 3" key="1">
    <citation type="submission" date="2017-06" db="EMBL/GenBank/DDBJ databases">
        <title>Ant-infecting Ophiocordyceps genomes reveal a high diversity of potential behavioral manipulation genes and a possible major role for enterotoxins.</title>
        <authorList>
            <person name="De Bekker C."/>
            <person name="Evans H.C."/>
            <person name="Brachmann A."/>
            <person name="Hughes D.P."/>
        </authorList>
    </citation>
    <scope>NUCLEOTIDE SEQUENCE [LARGE SCALE GENOMIC DNA]</scope>
    <source>
        <strain evidence="2 3">1348a</strain>
    </source>
</reference>
<dbReference type="OrthoDB" id="5148182at2759"/>
<feature type="compositionally biased region" description="Low complexity" evidence="1">
    <location>
        <begin position="76"/>
        <end position="96"/>
    </location>
</feature>
<comment type="caution">
    <text evidence="2">The sequence shown here is derived from an EMBL/GenBank/DDBJ whole genome shotgun (WGS) entry which is preliminary data.</text>
</comment>
<sequence>MLMATRLGNCQAILGGDASIDVVSQLDAQTFTWQIHAVKTDGAQRTNMLTGQGSTLQAAFEDLHDRTALAMDHVYSSASRGSTPSPPSSSSSSPYSLTPTTSCCCLPRNDDHGHAAPPTKCKPAKTRHDGVAAGANIRLHLRWSGFKDVHFAVVCAPTSRAIQDAVQQLMTTRRAHEFGPVPPHKLQGAHHVQVRKAGFSDGQVRAATDAGGGLVAAVKKAQRAARRRRVHMVTLDDVWVDMRPTSHGVLDE</sequence>
<accession>A0A2C5Z1Q8</accession>
<dbReference type="AlphaFoldDB" id="A0A2C5Z1Q8"/>
<evidence type="ECO:0000313" key="3">
    <source>
        <dbReference type="Proteomes" id="UP000224854"/>
    </source>
</evidence>
<feature type="region of interest" description="Disordered" evidence="1">
    <location>
        <begin position="75"/>
        <end position="96"/>
    </location>
</feature>
<dbReference type="Proteomes" id="UP000224854">
    <property type="component" value="Unassembled WGS sequence"/>
</dbReference>